<dbReference type="RefSeq" id="WP_131450358.1">
    <property type="nucleotide sequence ID" value="NZ_SJZI01000050.1"/>
</dbReference>
<comment type="caution">
    <text evidence="1">The sequence shown here is derived from an EMBL/GenBank/DDBJ whole genome shotgun (WGS) entry which is preliminary data.</text>
</comment>
<organism evidence="1 2">
    <name type="scientific">Flaviaesturariibacter flavus</name>
    <dbReference type="NCBI Taxonomy" id="2502780"/>
    <lineage>
        <taxon>Bacteria</taxon>
        <taxon>Pseudomonadati</taxon>
        <taxon>Bacteroidota</taxon>
        <taxon>Chitinophagia</taxon>
        <taxon>Chitinophagales</taxon>
        <taxon>Chitinophagaceae</taxon>
        <taxon>Flaviaestuariibacter</taxon>
    </lineage>
</organism>
<name>A0A4R1B3X4_9BACT</name>
<protein>
    <submittedName>
        <fullName evidence="1">Uncharacterized protein</fullName>
    </submittedName>
</protein>
<dbReference type="EMBL" id="SJZI01000050">
    <property type="protein sequence ID" value="TCJ12601.1"/>
    <property type="molecule type" value="Genomic_DNA"/>
</dbReference>
<dbReference type="AlphaFoldDB" id="A0A4R1B3X4"/>
<dbReference type="Proteomes" id="UP000295334">
    <property type="component" value="Unassembled WGS sequence"/>
</dbReference>
<evidence type="ECO:0000313" key="2">
    <source>
        <dbReference type="Proteomes" id="UP000295334"/>
    </source>
</evidence>
<accession>A0A4R1B3X4</accession>
<proteinExistence type="predicted"/>
<evidence type="ECO:0000313" key="1">
    <source>
        <dbReference type="EMBL" id="TCJ12601.1"/>
    </source>
</evidence>
<reference evidence="1 2" key="1">
    <citation type="submission" date="2019-03" db="EMBL/GenBank/DDBJ databases">
        <authorList>
            <person name="Kim M.K.M."/>
        </authorList>
    </citation>
    <scope>NUCLEOTIDE SEQUENCE [LARGE SCALE GENOMIC DNA]</scope>
    <source>
        <strain evidence="1 2">17J68-12</strain>
    </source>
</reference>
<gene>
    <name evidence="1" type="ORF">EPD60_15140</name>
</gene>
<keyword evidence="2" id="KW-1185">Reference proteome</keyword>
<sequence>MLVALLPERLGAQSFNVIAPSAITVSTVAQLESSTITIPQAFSLIINSGRKKYDLAAIVTSTSPATSPIAAGLLQVRFNNITPNDNTGYTLGNIALGNTASQVLATKANDNNNNNIVARYDLILQPIGWAVPAGNYTFNLSVTYSENKNTSITRTIPITVNVQRIVALSLATGPSHVFTFATTGEFDAGKSIANGNSFTLKSNSPWIFTARSASSSFNYSGSLGPETMPASVLKVSVGSTEVALSTTPQTLVSGSATPGSSPYYISYRATPGYAYLPGTYTIALTYTLTAP</sequence>